<sequence>MSTTIFSHSMAEMTWVRISRLVYCRLETVKAALYDLFASVESWVLQKLFLVDVHGDRLHQQTLYEVIKEARAHM</sequence>
<evidence type="ECO:0000313" key="4">
    <source>
        <dbReference type="Proteomes" id="UP000319498"/>
    </source>
</evidence>
<evidence type="ECO:0000313" key="2">
    <source>
        <dbReference type="EMBL" id="KLH96439.1"/>
    </source>
</evidence>
<protein>
    <submittedName>
        <fullName evidence="2">Uncharacterized protein</fullName>
    </submittedName>
</protein>
<dbReference type="RefSeq" id="WP_047073919.1">
    <property type="nucleotide sequence ID" value="NZ_BJOL01000027.1"/>
</dbReference>
<dbReference type="EMBL" id="LDCN01000010">
    <property type="protein sequence ID" value="KLH96439.1"/>
    <property type="molecule type" value="Genomic_DNA"/>
</dbReference>
<dbReference type="EMBL" id="BJOL01000027">
    <property type="protein sequence ID" value="GED60087.1"/>
    <property type="molecule type" value="Genomic_DNA"/>
</dbReference>
<keyword evidence="4" id="KW-1185">Reference proteome</keyword>
<name>A0A837KJF8_9BACL</name>
<reference evidence="2 3" key="1">
    <citation type="submission" date="2015-05" db="EMBL/GenBank/DDBJ databases">
        <title>Genome sequencing project for genomic taxonomy and phylogenomics of Bacillus-like bacteria.</title>
        <authorList>
            <person name="Liu B."/>
            <person name="Wang J."/>
            <person name="Zhu Y."/>
            <person name="Liu G."/>
            <person name="Chen Q."/>
            <person name="Chen Z."/>
            <person name="Lan J."/>
            <person name="Che J."/>
            <person name="Ge C."/>
            <person name="Shi H."/>
            <person name="Pan Z."/>
            <person name="Liu X."/>
        </authorList>
    </citation>
    <scope>NUCLEOTIDE SEQUENCE [LARGE SCALE GENOMIC DNA]</scope>
    <source>
        <strain evidence="2 3">DSM 9885</strain>
    </source>
</reference>
<dbReference type="AlphaFoldDB" id="A0A837KJF8"/>
<dbReference type="OrthoDB" id="9801445at2"/>
<evidence type="ECO:0000313" key="1">
    <source>
        <dbReference type="EMBL" id="GED60087.1"/>
    </source>
</evidence>
<comment type="caution">
    <text evidence="2">The sequence shown here is derived from an EMBL/GenBank/DDBJ whole genome shotgun (WGS) entry which is preliminary data.</text>
</comment>
<gene>
    <name evidence="2" type="ORF">AA984_25400</name>
    <name evidence="1" type="ORF">BFO01nite_42190</name>
</gene>
<dbReference type="Proteomes" id="UP000035218">
    <property type="component" value="Unassembled WGS sequence"/>
</dbReference>
<dbReference type="GeneID" id="87588382"/>
<accession>A0A837KJF8</accession>
<dbReference type="Proteomes" id="UP000319498">
    <property type="component" value="Unassembled WGS sequence"/>
</dbReference>
<organism evidence="2 3">
    <name type="scientific">Brevibacillus formosus</name>
    <dbReference type="NCBI Taxonomy" id="54913"/>
    <lineage>
        <taxon>Bacteria</taxon>
        <taxon>Bacillati</taxon>
        <taxon>Bacillota</taxon>
        <taxon>Bacilli</taxon>
        <taxon>Bacillales</taxon>
        <taxon>Paenibacillaceae</taxon>
        <taxon>Brevibacillus</taxon>
    </lineage>
</organism>
<evidence type="ECO:0000313" key="3">
    <source>
        <dbReference type="Proteomes" id="UP000035218"/>
    </source>
</evidence>
<proteinExistence type="predicted"/>
<reference evidence="1 4" key="2">
    <citation type="submission" date="2019-06" db="EMBL/GenBank/DDBJ databases">
        <title>Whole genome shotgun sequence of Brevibacillus formosus NBRC 15716.</title>
        <authorList>
            <person name="Hosoyama A."/>
            <person name="Uohara A."/>
            <person name="Ohji S."/>
            <person name="Ichikawa N."/>
        </authorList>
    </citation>
    <scope>NUCLEOTIDE SEQUENCE [LARGE SCALE GENOMIC DNA]</scope>
    <source>
        <strain evidence="1 4">NBRC 15716</strain>
    </source>
</reference>